<dbReference type="EMBL" id="FAUW01000002">
    <property type="protein sequence ID" value="CUU79041.1"/>
    <property type="molecule type" value="Genomic_DNA"/>
</dbReference>
<evidence type="ECO:0000313" key="5">
    <source>
        <dbReference type="Proteomes" id="UP000052257"/>
    </source>
</evidence>
<sequence length="313" mass="35636">MKKAIFAISLGLSSVFALNIPNKSLDDGRITYANYNANDVFKINAKNGFVTVLEFDKNEKIINTATGFAEGWDLIEKGNLLFIKPKAYKTNLAVDDGSGEMQQQEFVVDPTPKEWKTNLIVVTDVNSYVFDLILVTDINNATYKLKFSYPEKIKEIRETEKAKEKEFIEDQKINVELEKTSVPRNWNFVMKVNNGSEDIAPNFAYDDGVFTYLGFDNTKTFPAVFLFENDNESILNTHVKKDGNFDVLVIHKVAKEILLRSGDKVVGIKNNGYGQNPLPKTKEVANDEILERKVNDPKRVDTKKLEDFLLRNR</sequence>
<dbReference type="Proteomes" id="UP000052257">
    <property type="component" value="Unassembled WGS sequence"/>
</dbReference>
<evidence type="ECO:0000313" key="4">
    <source>
        <dbReference type="EMBL" id="CUU79041.1"/>
    </source>
</evidence>
<dbReference type="InterPro" id="IPR010258">
    <property type="entry name" value="Conjugal_tfr_TrbG/VirB9/CagX"/>
</dbReference>
<dbReference type="NCBIfam" id="TIGR02781">
    <property type="entry name" value="VirB9"/>
    <property type="match status" value="1"/>
</dbReference>
<evidence type="ECO:0000256" key="2">
    <source>
        <dbReference type="ARBA" id="ARBA00022729"/>
    </source>
</evidence>
<evidence type="ECO:0000256" key="3">
    <source>
        <dbReference type="SAM" id="SignalP"/>
    </source>
</evidence>
<reference evidence="4 5" key="1">
    <citation type="submission" date="2015-11" db="EMBL/GenBank/DDBJ databases">
        <authorList>
            <consortium name="Pathogen Informatics"/>
        </authorList>
    </citation>
    <scope>NUCLEOTIDE SEQUENCE [LARGE SCALE GENOMIC DNA]</scope>
    <source>
        <strain evidence="4 5">006A-0191</strain>
    </source>
</reference>
<feature type="chain" id="PRO_5040957851" evidence="3">
    <location>
        <begin position="20"/>
        <end position="313"/>
    </location>
</feature>
<proteinExistence type="inferred from homology"/>
<name>A0A9W5ARK1_CAMHY</name>
<feature type="signal peptide" evidence="3">
    <location>
        <begin position="1"/>
        <end position="19"/>
    </location>
</feature>
<comment type="caution">
    <text evidence="4">The sequence shown here is derived from an EMBL/GenBank/DDBJ whole genome shotgun (WGS) entry which is preliminary data.</text>
</comment>
<accession>A0A9W5ARK1</accession>
<protein>
    <submittedName>
        <fullName evidence="4">Type IV secretion system protein VirB9, putative</fullName>
    </submittedName>
</protein>
<dbReference type="Gene3D" id="2.60.40.2500">
    <property type="match status" value="1"/>
</dbReference>
<comment type="similarity">
    <text evidence="1">Belongs to the TrbG/VirB9 family.</text>
</comment>
<dbReference type="CDD" id="cd06911">
    <property type="entry name" value="VirB9_CagX_TrbG"/>
    <property type="match status" value="1"/>
</dbReference>
<evidence type="ECO:0000256" key="1">
    <source>
        <dbReference type="ARBA" id="ARBA00006135"/>
    </source>
</evidence>
<dbReference type="InterPro" id="IPR014148">
    <property type="entry name" value="VirB9"/>
</dbReference>
<dbReference type="InterPro" id="IPR033645">
    <property type="entry name" value="VirB9/CagX/TrbG_C"/>
</dbReference>
<organism evidence="4 5">
    <name type="scientific">Campylobacter hyointestinalis subsp. hyointestinalis</name>
    <dbReference type="NCBI Taxonomy" id="91352"/>
    <lineage>
        <taxon>Bacteria</taxon>
        <taxon>Pseudomonadati</taxon>
        <taxon>Campylobacterota</taxon>
        <taxon>Epsilonproteobacteria</taxon>
        <taxon>Campylobacterales</taxon>
        <taxon>Campylobacteraceae</taxon>
        <taxon>Campylobacter</taxon>
    </lineage>
</organism>
<keyword evidence="2 3" id="KW-0732">Signal</keyword>
<dbReference type="RefSeq" id="WP_059431072.1">
    <property type="nucleotide sequence ID" value="NZ_FAUW01000002.1"/>
</dbReference>
<dbReference type="InterPro" id="IPR038161">
    <property type="entry name" value="VirB9/CagX/TrbG_C_sf"/>
</dbReference>
<gene>
    <name evidence="4" type="primary">ptlF</name>
    <name evidence="4" type="ORF">ERS739220_01034</name>
</gene>
<dbReference type="AlphaFoldDB" id="A0A9W5ARK1"/>
<dbReference type="Pfam" id="PF03524">
    <property type="entry name" value="CagX"/>
    <property type="match status" value="1"/>
</dbReference>